<dbReference type="AlphaFoldDB" id="A0A1I4TV73"/>
<reference evidence="2 3" key="1">
    <citation type="submission" date="2016-10" db="EMBL/GenBank/DDBJ databases">
        <authorList>
            <person name="de Groot N.N."/>
        </authorList>
    </citation>
    <scope>NUCLEOTIDE SEQUENCE [LARGE SCALE GENOMIC DNA]</scope>
    <source>
        <strain evidence="2 3">CPCC 201259</strain>
    </source>
</reference>
<dbReference type="EMBL" id="RBXX01000002">
    <property type="protein sequence ID" value="RKT88568.1"/>
    <property type="molecule type" value="Genomic_DNA"/>
</dbReference>
<dbReference type="SUPFAM" id="SSF48371">
    <property type="entry name" value="ARM repeat"/>
    <property type="match status" value="1"/>
</dbReference>
<dbReference type="OrthoDB" id="4338931at2"/>
<dbReference type="InterPro" id="IPR016024">
    <property type="entry name" value="ARM-type_fold"/>
</dbReference>
<evidence type="ECO:0000313" key="1">
    <source>
        <dbReference type="EMBL" id="RKT88568.1"/>
    </source>
</evidence>
<reference evidence="1 4" key="2">
    <citation type="submission" date="2018-10" db="EMBL/GenBank/DDBJ databases">
        <title>Sequencing the genomes of 1000 actinobacteria strains.</title>
        <authorList>
            <person name="Klenk H.-P."/>
        </authorList>
    </citation>
    <scope>NUCLEOTIDE SEQUENCE [LARGE SCALE GENOMIC DNA]</scope>
    <source>
        <strain evidence="1 4">DSM 45119</strain>
    </source>
</reference>
<keyword evidence="4" id="KW-1185">Reference proteome</keyword>
<sequence length="210" mass="23388">MADGYYFKRMVLRDPAHEPGPDGGVVLLDPAGGGQLPRAESIARAGKWPLVETNEGDPDAEYQCFRTWGAAPGLWMSYLEDLSTRTSVLIVFGPDEADVGELSRRVLLMFSLRSYSREELLSMPGHGDERERIKAVLRAALAMGDTFDEELFSVISSASRDPREMVRVAAAWSTTYLSCPQSLNMLETMARTDPDDQVRHQADDLLAQYR</sequence>
<organism evidence="2 3">
    <name type="scientific">Saccharopolyspora antimicrobica</name>
    <dbReference type="NCBI Taxonomy" id="455193"/>
    <lineage>
        <taxon>Bacteria</taxon>
        <taxon>Bacillati</taxon>
        <taxon>Actinomycetota</taxon>
        <taxon>Actinomycetes</taxon>
        <taxon>Pseudonocardiales</taxon>
        <taxon>Pseudonocardiaceae</taxon>
        <taxon>Saccharopolyspora</taxon>
    </lineage>
</organism>
<dbReference type="Pfam" id="PF13646">
    <property type="entry name" value="HEAT_2"/>
    <property type="match status" value="1"/>
</dbReference>
<dbReference type="Proteomes" id="UP000199398">
    <property type="component" value="Unassembled WGS sequence"/>
</dbReference>
<evidence type="ECO:0000313" key="4">
    <source>
        <dbReference type="Proteomes" id="UP000270697"/>
    </source>
</evidence>
<name>A0A1I4TV73_9PSEU</name>
<dbReference type="Proteomes" id="UP000270697">
    <property type="component" value="Unassembled WGS sequence"/>
</dbReference>
<dbReference type="STRING" id="455193.SAMN05421805_1011591"/>
<dbReference type="Gene3D" id="1.25.10.10">
    <property type="entry name" value="Leucine-rich Repeat Variant"/>
    <property type="match status" value="1"/>
</dbReference>
<proteinExistence type="predicted"/>
<accession>A0A1I4TV73</accession>
<dbReference type="RefSeq" id="WP_093146911.1">
    <property type="nucleotide sequence ID" value="NZ_FOUP01000001.1"/>
</dbReference>
<gene>
    <name evidence="1" type="ORF">ATL45_7006</name>
    <name evidence="2" type="ORF">SAMN05421805_1011591</name>
</gene>
<dbReference type="EMBL" id="FOUP01000001">
    <property type="protein sequence ID" value="SFM80589.1"/>
    <property type="molecule type" value="Genomic_DNA"/>
</dbReference>
<evidence type="ECO:0000313" key="3">
    <source>
        <dbReference type="Proteomes" id="UP000199398"/>
    </source>
</evidence>
<dbReference type="InterPro" id="IPR011989">
    <property type="entry name" value="ARM-like"/>
</dbReference>
<evidence type="ECO:0000313" key="2">
    <source>
        <dbReference type="EMBL" id="SFM80589.1"/>
    </source>
</evidence>
<protein>
    <submittedName>
        <fullName evidence="1">HEAT repeat protein</fullName>
    </submittedName>
    <submittedName>
        <fullName evidence="2">HEAT repeat-containing protein</fullName>
    </submittedName>
</protein>